<protein>
    <submittedName>
        <fullName evidence="2">Secreted protein</fullName>
    </submittedName>
</protein>
<sequence length="83" mass="8741">MNLSIVAVVLMISVSFNQVLGTPMEDLEGEKVAAAVGDCSVTHGGDDVGPGRSEWEKQYYCSVCDVDCVNDPCGVCGNPTTKK</sequence>
<dbReference type="GeneID" id="18926816"/>
<dbReference type="KEGG" id="mlr:MELLADRAFT_124529"/>
<evidence type="ECO:0000313" key="3">
    <source>
        <dbReference type="Proteomes" id="UP000001072"/>
    </source>
</evidence>
<evidence type="ECO:0000256" key="1">
    <source>
        <dbReference type="SAM" id="SignalP"/>
    </source>
</evidence>
<dbReference type="HOGENOM" id="CLU_2543050_0_0_1"/>
<feature type="chain" id="PRO_5003318112" evidence="1">
    <location>
        <begin position="22"/>
        <end position="83"/>
    </location>
</feature>
<keyword evidence="1" id="KW-0732">Signal</keyword>
<evidence type="ECO:0000313" key="2">
    <source>
        <dbReference type="EMBL" id="EGG02516.1"/>
    </source>
</evidence>
<accession>F4RYR5</accession>
<dbReference type="InParanoid" id="F4RYR5"/>
<gene>
    <name evidence="2" type="ORF">MELLADRAFT_124529</name>
</gene>
<dbReference type="AlphaFoldDB" id="F4RYR5"/>
<proteinExistence type="predicted"/>
<name>F4RYR5_MELLP</name>
<organism evidence="3">
    <name type="scientific">Melampsora larici-populina (strain 98AG31 / pathotype 3-4-7)</name>
    <name type="common">Poplar leaf rust fungus</name>
    <dbReference type="NCBI Taxonomy" id="747676"/>
    <lineage>
        <taxon>Eukaryota</taxon>
        <taxon>Fungi</taxon>
        <taxon>Dikarya</taxon>
        <taxon>Basidiomycota</taxon>
        <taxon>Pucciniomycotina</taxon>
        <taxon>Pucciniomycetes</taxon>
        <taxon>Pucciniales</taxon>
        <taxon>Melampsoraceae</taxon>
        <taxon>Melampsora</taxon>
    </lineage>
</organism>
<dbReference type="RefSeq" id="XP_007414205.1">
    <property type="nucleotide sequence ID" value="XM_007414143.1"/>
</dbReference>
<keyword evidence="3" id="KW-1185">Reference proteome</keyword>
<feature type="signal peptide" evidence="1">
    <location>
        <begin position="1"/>
        <end position="21"/>
    </location>
</feature>
<dbReference type="EMBL" id="GL883130">
    <property type="protein sequence ID" value="EGG02516.1"/>
    <property type="molecule type" value="Genomic_DNA"/>
</dbReference>
<reference evidence="3" key="1">
    <citation type="journal article" date="2011" name="Proc. Natl. Acad. Sci. U.S.A.">
        <title>Obligate biotrophy features unraveled by the genomic analysis of rust fungi.</title>
        <authorList>
            <person name="Duplessis S."/>
            <person name="Cuomo C.A."/>
            <person name="Lin Y.-C."/>
            <person name="Aerts A."/>
            <person name="Tisserant E."/>
            <person name="Veneault-Fourrey C."/>
            <person name="Joly D.L."/>
            <person name="Hacquard S."/>
            <person name="Amselem J."/>
            <person name="Cantarel B.L."/>
            <person name="Chiu R."/>
            <person name="Coutinho P.M."/>
            <person name="Feau N."/>
            <person name="Field M."/>
            <person name="Frey P."/>
            <person name="Gelhaye E."/>
            <person name="Goldberg J."/>
            <person name="Grabherr M.G."/>
            <person name="Kodira C.D."/>
            <person name="Kohler A."/>
            <person name="Kuees U."/>
            <person name="Lindquist E.A."/>
            <person name="Lucas S.M."/>
            <person name="Mago R."/>
            <person name="Mauceli E."/>
            <person name="Morin E."/>
            <person name="Murat C."/>
            <person name="Pangilinan J.L."/>
            <person name="Park R."/>
            <person name="Pearson M."/>
            <person name="Quesneville H."/>
            <person name="Rouhier N."/>
            <person name="Sakthikumar S."/>
            <person name="Salamov A.A."/>
            <person name="Schmutz J."/>
            <person name="Selles B."/>
            <person name="Shapiro H."/>
            <person name="Tanguay P."/>
            <person name="Tuskan G.A."/>
            <person name="Henrissat B."/>
            <person name="Van de Peer Y."/>
            <person name="Rouze P."/>
            <person name="Ellis J.G."/>
            <person name="Dodds P.N."/>
            <person name="Schein J.E."/>
            <person name="Zhong S."/>
            <person name="Hamelin R.C."/>
            <person name="Grigoriev I.V."/>
            <person name="Szabo L.J."/>
            <person name="Martin F."/>
        </authorList>
    </citation>
    <scope>NUCLEOTIDE SEQUENCE [LARGE SCALE GENOMIC DNA]</scope>
    <source>
        <strain evidence="3">98AG31 / pathotype 3-4-7</strain>
    </source>
</reference>
<dbReference type="VEuPathDB" id="FungiDB:MELLADRAFT_124529"/>
<dbReference type="Proteomes" id="UP000001072">
    <property type="component" value="Unassembled WGS sequence"/>
</dbReference>